<organism evidence="5 6">
    <name type="scientific">Planoprotostelium fungivorum</name>
    <dbReference type="NCBI Taxonomy" id="1890364"/>
    <lineage>
        <taxon>Eukaryota</taxon>
        <taxon>Amoebozoa</taxon>
        <taxon>Evosea</taxon>
        <taxon>Variosea</taxon>
        <taxon>Cavosteliida</taxon>
        <taxon>Cavosteliaceae</taxon>
        <taxon>Planoprotostelium</taxon>
    </lineage>
</organism>
<dbReference type="InterPro" id="IPR008974">
    <property type="entry name" value="TRAF-like"/>
</dbReference>
<feature type="region of interest" description="Disordered" evidence="2">
    <location>
        <begin position="288"/>
        <end position="310"/>
    </location>
</feature>
<evidence type="ECO:0000313" key="5">
    <source>
        <dbReference type="EMBL" id="PRP87411.1"/>
    </source>
</evidence>
<dbReference type="OrthoDB" id="14616at2759"/>
<dbReference type="CDD" id="cd00121">
    <property type="entry name" value="MATH"/>
    <property type="match status" value="1"/>
</dbReference>
<dbReference type="AlphaFoldDB" id="A0A2P6NTY6"/>
<dbReference type="Pfam" id="PF12335">
    <property type="entry name" value="SBF2"/>
    <property type="match status" value="1"/>
</dbReference>
<keyword evidence="1" id="KW-0175">Coiled coil</keyword>
<dbReference type="EMBL" id="MDYQ01000020">
    <property type="protein sequence ID" value="PRP87411.1"/>
    <property type="molecule type" value="Genomic_DNA"/>
</dbReference>
<feature type="domain" description="MATH" evidence="4">
    <location>
        <begin position="796"/>
        <end position="924"/>
    </location>
</feature>
<dbReference type="Gene3D" id="1.10.167.10">
    <property type="entry name" value="Regulator of G-protein Signalling 4, domain 2"/>
    <property type="match status" value="1"/>
</dbReference>
<dbReference type="Gene3D" id="2.60.210.10">
    <property type="entry name" value="Apoptosis, Tumor Necrosis Factor Receptor Associated Protein 2, Chain A"/>
    <property type="match status" value="1"/>
</dbReference>
<proteinExistence type="predicted"/>
<dbReference type="PROSITE" id="PS50132">
    <property type="entry name" value="RGS"/>
    <property type="match status" value="1"/>
</dbReference>
<dbReference type="InParanoid" id="A0A2P6NTY6"/>
<dbReference type="InterPro" id="IPR016137">
    <property type="entry name" value="RGS"/>
</dbReference>
<dbReference type="SMART" id="SM00061">
    <property type="entry name" value="MATH"/>
    <property type="match status" value="1"/>
</dbReference>
<evidence type="ECO:0000313" key="6">
    <source>
        <dbReference type="Proteomes" id="UP000241769"/>
    </source>
</evidence>
<feature type="domain" description="RGS" evidence="3">
    <location>
        <begin position="14"/>
        <end position="253"/>
    </location>
</feature>
<dbReference type="PANTHER" id="PTHR13663">
    <property type="entry name" value="SIMILAR TO RIKEN CDNA 6430548M08"/>
    <property type="match status" value="1"/>
</dbReference>
<dbReference type="SMART" id="SM00315">
    <property type="entry name" value="RGS"/>
    <property type="match status" value="1"/>
</dbReference>
<reference evidence="5 6" key="1">
    <citation type="journal article" date="2018" name="Genome Biol. Evol.">
        <title>Multiple Roots of Fruiting Body Formation in Amoebozoa.</title>
        <authorList>
            <person name="Hillmann F."/>
            <person name="Forbes G."/>
            <person name="Novohradska S."/>
            <person name="Ferling I."/>
            <person name="Riege K."/>
            <person name="Groth M."/>
            <person name="Westermann M."/>
            <person name="Marz M."/>
            <person name="Spaller T."/>
            <person name="Winckler T."/>
            <person name="Schaap P."/>
            <person name="Glockner G."/>
        </authorList>
    </citation>
    <scope>NUCLEOTIDE SEQUENCE [LARGE SCALE GENOMIC DNA]</scope>
    <source>
        <strain evidence="5 6">Jena</strain>
    </source>
</reference>
<dbReference type="InterPro" id="IPR036305">
    <property type="entry name" value="RGS_sf"/>
</dbReference>
<feature type="coiled-coil region" evidence="1">
    <location>
        <begin position="582"/>
        <end position="647"/>
    </location>
</feature>
<dbReference type="SUPFAM" id="SSF49599">
    <property type="entry name" value="TRAF domain-like"/>
    <property type="match status" value="1"/>
</dbReference>
<dbReference type="PANTHER" id="PTHR13663:SF2">
    <property type="entry name" value="SIMILAR TO RIKEN CDNA 6430548M08"/>
    <property type="match status" value="1"/>
</dbReference>
<dbReference type="InterPro" id="IPR002083">
    <property type="entry name" value="MATH/TRAF_dom"/>
</dbReference>
<dbReference type="SUPFAM" id="SSF48097">
    <property type="entry name" value="Regulator of G-protein signaling, RGS"/>
    <property type="match status" value="1"/>
</dbReference>
<dbReference type="InterPro" id="IPR022096">
    <property type="entry name" value="SBF1/SBF2"/>
</dbReference>
<dbReference type="PROSITE" id="PS50144">
    <property type="entry name" value="MATH"/>
    <property type="match status" value="1"/>
</dbReference>
<evidence type="ECO:0000259" key="3">
    <source>
        <dbReference type="PROSITE" id="PS50132"/>
    </source>
</evidence>
<accession>A0A2P6NTY6</accession>
<keyword evidence="6" id="KW-1185">Reference proteome</keyword>
<sequence>MAENVSSLKSDSAKLYAILGDADLCASFRDYLEESRCAENVFFLKEVGEYKLNFPEFMDPDTPRNRLRRSSSSLTRLGSGDLRETLRKIRDEVDENKVFTILDEEEEEGINEDIFLSTDPSILSPQIPDTPDIEDRSTKATDEQRITALKVWVGQVKKRMQDIHGIYYKKGSPYELNLSSPIKKNVEEVVSAIEEQIIDLEIQFDVMPCTSDVLLLRNKAHDVYDDSQKEVFKMLRENHLSGFLKSEVYRNHLRNAEAVRMKAIQHRQQQEQKLQQKQQEHLEKELQEIEEREKATASQVKSPTISSTSVDANQNKMKGMIAMTEKFSFGFKSMFTKGTAKLEKISKISFEKRLMGSQTKEHEDHPDVKQLSLPDHEIPKMKEHMDNLFLRLLSPPIEASPEFFRLSDSEMDRTHAYFMTEVGRGYFSTLLNQNRIKSNLHPEAFETIWRLMKVALIRCDISQDYSTAKSLMHMASTYYRDINGVFDYVQSKLRHMELWEKPRYWDFALYAVERSKQTDGNRDWDKMKSAEQSEHIAREHSIFFGQLGSFVILMLSFGMDKENVRSFISKQCIANGLTTDECTMLLRNVDDAAENVAAHEEQVNSILLTMATDSAQREDQENARRESDHITDELERLNKIMKTLKTKEESQSKIMDTRDLMHGMIESKYDSEETKIVAEFDALRAMLDAKEAQIINDTRNKKKETLERLTIDIKYMEDSKRETRRQIERVEVLVAARDDPNFLKEAQSLGKEIEQAIDLPEEIRKPEQLLLHDYNLSIDTRAQKNAIDALGVHEKLSLVHWRVGGWQTSLLRVQREMSPKIRLHGFNWRFSVYPNGYEGTEHLGVFLEFLDAPNAVSWSANIKYVIRLMNQKKPAVIYQPAPQQFDFGTNARRSGYSQFIKLSALTDPEEGWLYNDTVLLEVEILEADVIDRTTFIESFMRSSR</sequence>
<evidence type="ECO:0008006" key="7">
    <source>
        <dbReference type="Google" id="ProtNLM"/>
    </source>
</evidence>
<gene>
    <name evidence="5" type="ORF">PROFUN_00622</name>
</gene>
<comment type="caution">
    <text evidence="5">The sequence shown here is derived from an EMBL/GenBank/DDBJ whole genome shotgun (WGS) entry which is preliminary data.</text>
</comment>
<name>A0A2P6NTY6_9EUKA</name>
<feature type="compositionally biased region" description="Polar residues" evidence="2">
    <location>
        <begin position="296"/>
        <end position="310"/>
    </location>
</feature>
<dbReference type="InterPro" id="IPR044926">
    <property type="entry name" value="RGS_subdomain_2"/>
</dbReference>
<dbReference type="Proteomes" id="UP000241769">
    <property type="component" value="Unassembled WGS sequence"/>
</dbReference>
<evidence type="ECO:0000256" key="2">
    <source>
        <dbReference type="SAM" id="MobiDB-lite"/>
    </source>
</evidence>
<dbReference type="Pfam" id="PF00615">
    <property type="entry name" value="RGS"/>
    <property type="match status" value="1"/>
</dbReference>
<dbReference type="Pfam" id="PF22486">
    <property type="entry name" value="MATH_2"/>
    <property type="match status" value="1"/>
</dbReference>
<evidence type="ECO:0000256" key="1">
    <source>
        <dbReference type="SAM" id="Coils"/>
    </source>
</evidence>
<evidence type="ECO:0000259" key="4">
    <source>
        <dbReference type="PROSITE" id="PS50144"/>
    </source>
</evidence>
<protein>
    <recommendedName>
        <fullName evidence="7">MATH domain-containing protein</fullName>
    </recommendedName>
</protein>
<dbReference type="STRING" id="1890364.A0A2P6NTY6"/>
<dbReference type="InterPro" id="IPR039872">
    <property type="entry name" value="KIAA0513"/>
</dbReference>